<dbReference type="GO" id="GO:0044205">
    <property type="term" value="P:'de novo' UMP biosynthetic process"/>
    <property type="evidence" value="ECO:0007669"/>
    <property type="project" value="UniProtKB-UniRule"/>
</dbReference>
<feature type="active site" description="Nucleophile" evidence="11">
    <location>
        <position position="192"/>
    </location>
</feature>
<accession>A0AAU8DKZ3</accession>
<feature type="binding site" evidence="11">
    <location>
        <begin position="335"/>
        <end position="336"/>
    </location>
    <ligand>
        <name>FMN</name>
        <dbReference type="ChEBI" id="CHEBI:58210"/>
    </ligand>
</feature>
<dbReference type="EC" id="1.3.5.2" evidence="11"/>
<dbReference type="NCBIfam" id="NF003652">
    <property type="entry name" value="PRK05286.2-5"/>
    <property type="match status" value="1"/>
</dbReference>
<evidence type="ECO:0000256" key="10">
    <source>
        <dbReference type="ARBA" id="ARBA00048639"/>
    </source>
</evidence>
<dbReference type="PANTHER" id="PTHR48109">
    <property type="entry name" value="DIHYDROOROTATE DEHYDROGENASE (QUINONE), MITOCHONDRIAL-RELATED"/>
    <property type="match status" value="1"/>
</dbReference>
<feature type="binding site" evidence="11">
    <location>
        <position position="194"/>
    </location>
    <ligand>
        <name>substrate</name>
    </ligand>
</feature>
<feature type="binding site" evidence="11">
    <location>
        <position position="234"/>
    </location>
    <ligand>
        <name>FMN</name>
        <dbReference type="ChEBI" id="CHEBI:58210"/>
    </ligand>
</feature>
<dbReference type="GO" id="GO:0005886">
    <property type="term" value="C:plasma membrane"/>
    <property type="evidence" value="ECO:0007669"/>
    <property type="project" value="UniProtKB-SubCell"/>
</dbReference>
<comment type="catalytic activity">
    <reaction evidence="10 11">
        <text>(S)-dihydroorotate + a quinone = orotate + a quinol</text>
        <dbReference type="Rhea" id="RHEA:30187"/>
        <dbReference type="ChEBI" id="CHEBI:24646"/>
        <dbReference type="ChEBI" id="CHEBI:30839"/>
        <dbReference type="ChEBI" id="CHEBI:30864"/>
        <dbReference type="ChEBI" id="CHEBI:132124"/>
        <dbReference type="EC" id="1.3.5.2"/>
    </reaction>
</comment>
<evidence type="ECO:0000256" key="4">
    <source>
        <dbReference type="ARBA" id="ARBA00005359"/>
    </source>
</evidence>
<dbReference type="CDD" id="cd04738">
    <property type="entry name" value="DHOD_2_like"/>
    <property type="match status" value="1"/>
</dbReference>
<dbReference type="InterPro" id="IPR050074">
    <property type="entry name" value="DHO_dehydrogenase"/>
</dbReference>
<comment type="subunit">
    <text evidence="11">Monomer.</text>
</comment>
<feature type="binding site" evidence="11">
    <location>
        <position position="79"/>
    </location>
    <ligand>
        <name>substrate</name>
    </ligand>
</feature>
<feature type="binding site" evidence="11">
    <location>
        <position position="287"/>
    </location>
    <ligand>
        <name>FMN</name>
        <dbReference type="ChEBI" id="CHEBI:58210"/>
    </ligand>
</feature>
<reference evidence="13" key="1">
    <citation type="submission" date="2024-05" db="EMBL/GenBank/DDBJ databases">
        <authorList>
            <person name="Cai S.Y."/>
            <person name="Jin L.M."/>
            <person name="Li H.R."/>
        </authorList>
    </citation>
    <scope>NUCLEOTIDE SEQUENCE</scope>
    <source>
        <strain evidence="13">A5-74</strain>
    </source>
</reference>
<dbReference type="EMBL" id="CP159218">
    <property type="protein sequence ID" value="XCG62799.1"/>
    <property type="molecule type" value="Genomic_DNA"/>
</dbReference>
<dbReference type="Gene3D" id="3.20.20.70">
    <property type="entry name" value="Aldolase class I"/>
    <property type="match status" value="1"/>
</dbReference>
<comment type="subcellular location">
    <subcellularLocation>
        <location evidence="11">Cell membrane</location>
        <topology evidence="11">Peripheral membrane protein</topology>
    </subcellularLocation>
    <subcellularLocation>
        <location evidence="2">Membrane</location>
    </subcellularLocation>
</comment>
<dbReference type="NCBIfam" id="TIGR01036">
    <property type="entry name" value="pyrD_sub2"/>
    <property type="match status" value="1"/>
</dbReference>
<evidence type="ECO:0000313" key="13">
    <source>
        <dbReference type="EMBL" id="XCG62799.1"/>
    </source>
</evidence>
<protein>
    <recommendedName>
        <fullName evidence="11">Dihydroorotate dehydrogenase (quinone)</fullName>
        <ecNumber evidence="11">1.3.5.2</ecNumber>
    </recommendedName>
    <alternativeName>
        <fullName evidence="11">DHOdehase</fullName>
        <shortName evidence="11">DHOD</shortName>
        <shortName evidence="11">DHODase</shortName>
    </alternativeName>
    <alternativeName>
        <fullName evidence="11">Dihydroorotate oxidase</fullName>
    </alternativeName>
</protein>
<dbReference type="PROSITE" id="PS00912">
    <property type="entry name" value="DHODEHASE_2"/>
    <property type="match status" value="1"/>
</dbReference>
<feature type="binding site" evidence="11">
    <location>
        <position position="156"/>
    </location>
    <ligand>
        <name>FMN</name>
        <dbReference type="ChEBI" id="CHEBI:58210"/>
    </ligand>
</feature>
<dbReference type="InterPro" id="IPR005720">
    <property type="entry name" value="Dihydroorotate_DH_cat"/>
</dbReference>
<organism evidence="13">
    <name type="scientific">Nakamurella sp. A5-74</name>
    <dbReference type="NCBI Taxonomy" id="3158264"/>
    <lineage>
        <taxon>Bacteria</taxon>
        <taxon>Bacillati</taxon>
        <taxon>Actinomycetota</taxon>
        <taxon>Actinomycetes</taxon>
        <taxon>Nakamurellales</taxon>
        <taxon>Nakamurellaceae</taxon>
        <taxon>Nakamurella</taxon>
    </lineage>
</organism>
<evidence type="ECO:0000256" key="8">
    <source>
        <dbReference type="ARBA" id="ARBA00023002"/>
    </source>
</evidence>
<gene>
    <name evidence="11" type="primary">pyrD</name>
    <name evidence="13" type="ORF">ABLG96_16465</name>
</gene>
<dbReference type="HAMAP" id="MF_00225">
    <property type="entry name" value="DHO_dh_type2"/>
    <property type="match status" value="1"/>
</dbReference>
<dbReference type="SUPFAM" id="SSF51395">
    <property type="entry name" value="FMN-linked oxidoreductases"/>
    <property type="match status" value="1"/>
</dbReference>
<dbReference type="InterPro" id="IPR001295">
    <property type="entry name" value="Dihydroorotate_DH_CS"/>
</dbReference>
<feature type="binding site" evidence="11">
    <location>
        <begin position="263"/>
        <end position="264"/>
    </location>
    <ligand>
        <name>substrate</name>
    </ligand>
</feature>
<feature type="binding site" evidence="11">
    <location>
        <begin position="124"/>
        <end position="128"/>
    </location>
    <ligand>
        <name>substrate</name>
    </ligand>
</feature>
<dbReference type="GO" id="GO:0005737">
    <property type="term" value="C:cytoplasm"/>
    <property type="evidence" value="ECO:0007669"/>
    <property type="project" value="InterPro"/>
</dbReference>
<name>A0AAU8DKZ3_9ACTN</name>
<evidence type="ECO:0000256" key="9">
    <source>
        <dbReference type="ARBA" id="ARBA00023136"/>
    </source>
</evidence>
<dbReference type="Pfam" id="PF01180">
    <property type="entry name" value="DHO_dh"/>
    <property type="match status" value="1"/>
</dbReference>
<dbReference type="PROSITE" id="PS00911">
    <property type="entry name" value="DHODEHASE_1"/>
    <property type="match status" value="1"/>
</dbReference>
<evidence type="ECO:0000256" key="2">
    <source>
        <dbReference type="ARBA" id="ARBA00004370"/>
    </source>
</evidence>
<feature type="binding site" evidence="11">
    <location>
        <position position="189"/>
    </location>
    <ligand>
        <name>FMN</name>
        <dbReference type="ChEBI" id="CHEBI:58210"/>
    </ligand>
</feature>
<feature type="binding site" evidence="11">
    <location>
        <position position="262"/>
    </location>
    <ligand>
        <name>FMN</name>
        <dbReference type="ChEBI" id="CHEBI:58210"/>
    </ligand>
</feature>
<evidence type="ECO:0000256" key="11">
    <source>
        <dbReference type="HAMAP-Rule" id="MF_00225"/>
    </source>
</evidence>
<proteinExistence type="inferred from homology"/>
<dbReference type="InterPro" id="IPR013785">
    <property type="entry name" value="Aldolase_TIM"/>
</dbReference>
<feature type="domain" description="Dihydroorotate dehydrogenase catalytic" evidence="12">
    <location>
        <begin position="61"/>
        <end position="347"/>
    </location>
</feature>
<keyword evidence="5 11" id="KW-0285">Flavoprotein</keyword>
<comment type="cofactor">
    <cofactor evidence="11">
        <name>FMN</name>
        <dbReference type="ChEBI" id="CHEBI:58210"/>
    </cofactor>
    <text evidence="11">Binds 1 FMN per subunit.</text>
</comment>
<evidence type="ECO:0000256" key="1">
    <source>
        <dbReference type="ARBA" id="ARBA00003125"/>
    </source>
</evidence>
<feature type="binding site" evidence="11">
    <location>
        <position position="189"/>
    </location>
    <ligand>
        <name>substrate</name>
    </ligand>
</feature>
<feature type="binding site" evidence="11">
    <location>
        <begin position="75"/>
        <end position="79"/>
    </location>
    <ligand>
        <name>FMN</name>
        <dbReference type="ChEBI" id="CHEBI:58210"/>
    </ligand>
</feature>
<evidence type="ECO:0000256" key="5">
    <source>
        <dbReference type="ARBA" id="ARBA00022630"/>
    </source>
</evidence>
<feature type="binding site" evidence="11">
    <location>
        <position position="314"/>
    </location>
    <ligand>
        <name>FMN</name>
        <dbReference type="ChEBI" id="CHEBI:58210"/>
    </ligand>
</feature>
<comment type="pathway">
    <text evidence="3 11">Pyrimidine metabolism; UMP biosynthesis via de novo pathway; orotate from (S)-dihydroorotate (quinone route): step 1/1.</text>
</comment>
<dbReference type="RefSeq" id="WP_353648414.1">
    <property type="nucleotide sequence ID" value="NZ_CP159218.1"/>
</dbReference>
<evidence type="ECO:0000256" key="7">
    <source>
        <dbReference type="ARBA" id="ARBA00022975"/>
    </source>
</evidence>
<keyword evidence="9 11" id="KW-0472">Membrane</keyword>
<keyword evidence="11" id="KW-1003">Cell membrane</keyword>
<sequence length="367" mass="37986">MNRLVDRAYARLVRPAMFRWGGGDPEIAHHRTLGGLRRVARSSTALSLLSRLLRVDPSPRTVCGIDFPNAVGLAAGMDKDGVALKAWGAMGFGFIEAGTVTAHPQPGNEKPRLFRLPTSEAIINRMGFNNDGAAALADRVTSSGGRGSLGVPLGISLGKSKVTPVQDAIGDYLASLAAVYPVADYLAVNVSSPNTPGLRSLQDHGPLNELLGALTEQVGVLAGPSATPIPVLVKIAPDLTENAIAELLQVCTDRGVAGVIATNTTTGRTGIADADLLTSRERGGLSGAPLRARARAVVSFVTRTSDLPVMGVGGIMNYDDAAALLDAGASLLQLYSGFIYRGPALIAEATAAAADSARHPDGQKETP</sequence>
<comment type="similarity">
    <text evidence="4 11">Belongs to the dihydroorotate dehydrogenase family. Type 2 subfamily.</text>
</comment>
<dbReference type="AlphaFoldDB" id="A0AAU8DKZ3"/>
<comment type="function">
    <text evidence="1 11">Catalyzes the conversion of dihydroorotate to orotate with quinone as electron acceptor.</text>
</comment>
<evidence type="ECO:0000256" key="3">
    <source>
        <dbReference type="ARBA" id="ARBA00005161"/>
    </source>
</evidence>
<dbReference type="PANTHER" id="PTHR48109:SF4">
    <property type="entry name" value="DIHYDROOROTATE DEHYDROGENASE (QUINONE), MITOCHONDRIAL"/>
    <property type="match status" value="1"/>
</dbReference>
<dbReference type="GO" id="GO:0106430">
    <property type="term" value="F:dihydroorotate dehydrogenase (quinone) activity"/>
    <property type="evidence" value="ECO:0007669"/>
    <property type="project" value="UniProtKB-EC"/>
</dbReference>
<feature type="binding site" evidence="11">
    <location>
        <position position="99"/>
    </location>
    <ligand>
        <name>FMN</name>
        <dbReference type="ChEBI" id="CHEBI:58210"/>
    </ligand>
</feature>
<evidence type="ECO:0000256" key="6">
    <source>
        <dbReference type="ARBA" id="ARBA00022643"/>
    </source>
</evidence>
<keyword evidence="8 11" id="KW-0560">Oxidoreductase</keyword>
<keyword evidence="6 11" id="KW-0288">FMN</keyword>
<evidence type="ECO:0000259" key="12">
    <source>
        <dbReference type="Pfam" id="PF01180"/>
    </source>
</evidence>
<dbReference type="GO" id="GO:0006207">
    <property type="term" value="P:'de novo' pyrimidine nucleobase biosynthetic process"/>
    <property type="evidence" value="ECO:0007669"/>
    <property type="project" value="UniProtKB-UniRule"/>
</dbReference>
<keyword evidence="7 11" id="KW-0665">Pyrimidine biosynthesis</keyword>
<dbReference type="InterPro" id="IPR005719">
    <property type="entry name" value="Dihydroorotate_DH_2"/>
</dbReference>